<evidence type="ECO:0000313" key="8">
    <source>
        <dbReference type="EMBL" id="CAL5230091.1"/>
    </source>
</evidence>
<dbReference type="PROSITE" id="PS51380">
    <property type="entry name" value="EXS"/>
    <property type="match status" value="1"/>
</dbReference>
<keyword evidence="3 6" id="KW-1133">Transmembrane helix</keyword>
<keyword evidence="2 6" id="KW-0812">Transmembrane</keyword>
<feature type="domain" description="EXS" evidence="7">
    <location>
        <begin position="270"/>
        <end position="473"/>
    </location>
</feature>
<evidence type="ECO:0000256" key="3">
    <source>
        <dbReference type="ARBA" id="ARBA00022989"/>
    </source>
</evidence>
<evidence type="ECO:0000313" key="9">
    <source>
        <dbReference type="Proteomes" id="UP001497392"/>
    </source>
</evidence>
<keyword evidence="4 6" id="KW-0472">Membrane</keyword>
<evidence type="ECO:0000256" key="5">
    <source>
        <dbReference type="SAM" id="MobiDB-lite"/>
    </source>
</evidence>
<feature type="transmembrane region" description="Helical" evidence="6">
    <location>
        <begin position="154"/>
        <end position="175"/>
    </location>
</feature>
<dbReference type="Proteomes" id="UP001497392">
    <property type="component" value="Unassembled WGS sequence"/>
</dbReference>
<feature type="region of interest" description="Disordered" evidence="5">
    <location>
        <begin position="1"/>
        <end position="42"/>
    </location>
</feature>
<comment type="subcellular location">
    <subcellularLocation>
        <location evidence="1">Membrane</location>
        <topology evidence="1">Multi-pass membrane protein</topology>
    </subcellularLocation>
</comment>
<sequence>MEARSPMRFETQASPRGRAKAKVDFESGQSGMERHHHQQTTAAASAMDFDVESEVLKSVTSATRSQPQSQWGRMHSLGMIAGASLAAYAIMSNLRLAKQEHFELFHIYYQPLLVMLAMLWMWAMDVRAFEQRSIAYSVCFSPQDQQYLLSSHQLFQVAATLSGIVLGSATLFAYHCANSQIWLAGLHPPMMYGLLILLLLPLPLRVLFSGNRQFFAKTLFRVATPIREVTWSDFLLADVLTSLAKALSDSERAMCHIMAGPVMKPHASHQLCGSSSWIIPLGLAMPYLWRLFQCIRVYKDTGNQGQVFNAIKYSTAFPVIIFSAMKYQVSAEAWKGLYKPLWLGAALLNSSYSYFWDIERDWEIQFFTSPGDRKCGVPQPVFRNELFFDKAFYYYLMVSNLVLRLAWTYKLSPHLRRNHDTVLAFTLLEAFRRFQWVPVRVEVELRKLQHQKPELGQLVPAPSLDKVAKGAERKGLLTEDNP</sequence>
<feature type="transmembrane region" description="Helical" evidence="6">
    <location>
        <begin position="106"/>
        <end position="123"/>
    </location>
</feature>
<dbReference type="Pfam" id="PF03124">
    <property type="entry name" value="EXS"/>
    <property type="match status" value="1"/>
</dbReference>
<gene>
    <name evidence="8" type="primary">g13548</name>
    <name evidence="8" type="ORF">VP750_LOCUS11997</name>
</gene>
<name>A0ABP1GD11_9CHLO</name>
<evidence type="ECO:0000256" key="6">
    <source>
        <dbReference type="SAM" id="Phobius"/>
    </source>
</evidence>
<evidence type="ECO:0000256" key="4">
    <source>
        <dbReference type="ARBA" id="ARBA00023136"/>
    </source>
</evidence>
<feature type="transmembrane region" description="Helical" evidence="6">
    <location>
        <begin position="190"/>
        <end position="208"/>
    </location>
</feature>
<dbReference type="InterPro" id="IPR004342">
    <property type="entry name" value="EXS_C"/>
</dbReference>
<evidence type="ECO:0000256" key="1">
    <source>
        <dbReference type="ARBA" id="ARBA00004141"/>
    </source>
</evidence>
<dbReference type="PANTHER" id="PTHR10783:SF46">
    <property type="entry name" value="PROTEIN ERD1 HOMOLOG 2"/>
    <property type="match status" value="1"/>
</dbReference>
<proteinExistence type="predicted"/>
<evidence type="ECO:0000259" key="7">
    <source>
        <dbReference type="PROSITE" id="PS51380"/>
    </source>
</evidence>
<keyword evidence="9" id="KW-1185">Reference proteome</keyword>
<dbReference type="EMBL" id="CAXHTA020000021">
    <property type="protein sequence ID" value="CAL5230091.1"/>
    <property type="molecule type" value="Genomic_DNA"/>
</dbReference>
<feature type="transmembrane region" description="Helical" evidence="6">
    <location>
        <begin position="74"/>
        <end position="94"/>
    </location>
</feature>
<organism evidence="8 9">
    <name type="scientific">Coccomyxa viridis</name>
    <dbReference type="NCBI Taxonomy" id="1274662"/>
    <lineage>
        <taxon>Eukaryota</taxon>
        <taxon>Viridiplantae</taxon>
        <taxon>Chlorophyta</taxon>
        <taxon>core chlorophytes</taxon>
        <taxon>Trebouxiophyceae</taxon>
        <taxon>Trebouxiophyceae incertae sedis</taxon>
        <taxon>Coccomyxaceae</taxon>
        <taxon>Coccomyxa</taxon>
    </lineage>
</organism>
<reference evidence="8 9" key="1">
    <citation type="submission" date="2024-06" db="EMBL/GenBank/DDBJ databases">
        <authorList>
            <person name="Kraege A."/>
            <person name="Thomma B."/>
        </authorList>
    </citation>
    <scope>NUCLEOTIDE SEQUENCE [LARGE SCALE GENOMIC DNA]</scope>
</reference>
<evidence type="ECO:0000256" key="2">
    <source>
        <dbReference type="ARBA" id="ARBA00022692"/>
    </source>
</evidence>
<comment type="caution">
    <text evidence="8">The sequence shown here is derived from an EMBL/GenBank/DDBJ whole genome shotgun (WGS) entry which is preliminary data.</text>
</comment>
<accession>A0ABP1GD11</accession>
<dbReference type="PANTHER" id="PTHR10783">
    <property type="entry name" value="XENOTROPIC AND POLYTROPIC RETROVIRUS RECEPTOR 1-RELATED"/>
    <property type="match status" value="1"/>
</dbReference>
<protein>
    <submittedName>
        <fullName evidence="8">G13548 protein</fullName>
    </submittedName>
</protein>